<feature type="transmembrane region" description="Helical" evidence="1">
    <location>
        <begin position="204"/>
        <end position="224"/>
    </location>
</feature>
<dbReference type="PANTHER" id="PTHR39336:SF1">
    <property type="entry name" value="PYRIDOXAMINE PHOSPHATE OXIDASE FAMILY PROTEIN (AFU_ORTHOLOGUE AFUA_6G11440)"/>
    <property type="match status" value="1"/>
</dbReference>
<keyword evidence="1" id="KW-0472">Membrane</keyword>
<dbReference type="PANTHER" id="PTHR39336">
    <property type="entry name" value="PYRIDOXAMINE PHOSPHATE OXIDASE FAMILY PROTEIN (AFU_ORTHOLOGUE AFUA_6G11440)"/>
    <property type="match status" value="1"/>
</dbReference>
<name>A0A261Y413_9FUNG</name>
<proteinExistence type="predicted"/>
<comment type="caution">
    <text evidence="3">The sequence shown here is derived from an EMBL/GenBank/DDBJ whole genome shotgun (WGS) entry which is preliminary data.</text>
</comment>
<keyword evidence="1" id="KW-0812">Transmembrane</keyword>
<dbReference type="SUPFAM" id="SSF50475">
    <property type="entry name" value="FMN-binding split barrel"/>
    <property type="match status" value="1"/>
</dbReference>
<dbReference type="Pfam" id="PF01243">
    <property type="entry name" value="PNPOx_N"/>
    <property type="match status" value="1"/>
</dbReference>
<dbReference type="AlphaFoldDB" id="A0A261Y413"/>
<accession>A0A261Y413</accession>
<gene>
    <name evidence="3" type="ORF">BZG36_01998</name>
</gene>
<keyword evidence="1" id="KW-1133">Transmembrane helix</keyword>
<reference evidence="3 4" key="1">
    <citation type="journal article" date="2017" name="Mycologia">
        <title>Bifiguratus adelaidae, gen. et sp. nov., a new member of Mucoromycotina in endophytic and soil-dwelling habitats.</title>
        <authorList>
            <person name="Torres-Cruz T.J."/>
            <person name="Billingsley Tobias T.L."/>
            <person name="Almatruk M."/>
            <person name="Hesse C."/>
            <person name="Kuske C.R."/>
            <person name="Desiro A."/>
            <person name="Benucci G.M."/>
            <person name="Bonito G."/>
            <person name="Stajich J.E."/>
            <person name="Dunlap C."/>
            <person name="Arnold A.E."/>
            <person name="Porras-Alfaro A."/>
        </authorList>
    </citation>
    <scope>NUCLEOTIDE SEQUENCE [LARGE SCALE GENOMIC DNA]</scope>
    <source>
        <strain evidence="3 4">AZ0501</strain>
    </source>
</reference>
<dbReference type="InterPro" id="IPR011576">
    <property type="entry name" value="Pyridox_Oxase_N"/>
</dbReference>
<evidence type="ECO:0000259" key="2">
    <source>
        <dbReference type="Pfam" id="PF01243"/>
    </source>
</evidence>
<sequence>MGSFHDEISEGQAAFIKAQKMFFVGSCPLSANGRVNISPKGFGGTFRIINPNKVCYMELTGSGIETLSHVRESGRLTIMFCAFEGPPKIVRLFGTAVAYDIGSPEYDALEAEYFNDQQELTGKRSIFVVDVTKVGQSCGFGVPLMEYKAPRDTLLDYWRKKDKLQMQDYWKTKNAESIDGIPSHLGQRQGPSVWSKAIKHAQALAPYGLTFSAGAVVGISIYCMTRRV</sequence>
<dbReference type="EMBL" id="MVBO01000016">
    <property type="protein sequence ID" value="OZJ05370.1"/>
    <property type="molecule type" value="Genomic_DNA"/>
</dbReference>
<evidence type="ECO:0000313" key="3">
    <source>
        <dbReference type="EMBL" id="OZJ05370.1"/>
    </source>
</evidence>
<dbReference type="OrthoDB" id="539398at2759"/>
<dbReference type="InterPro" id="IPR012349">
    <property type="entry name" value="Split_barrel_FMN-bd"/>
</dbReference>
<dbReference type="Gene3D" id="2.30.110.10">
    <property type="entry name" value="Electron Transport, Fmn-binding Protein, Chain A"/>
    <property type="match status" value="1"/>
</dbReference>
<protein>
    <recommendedName>
        <fullName evidence="2">Pyridoxamine 5'-phosphate oxidase N-terminal domain-containing protein</fullName>
    </recommendedName>
</protein>
<dbReference type="Proteomes" id="UP000242875">
    <property type="component" value="Unassembled WGS sequence"/>
</dbReference>
<keyword evidence="4" id="KW-1185">Reference proteome</keyword>
<evidence type="ECO:0000256" key="1">
    <source>
        <dbReference type="SAM" id="Phobius"/>
    </source>
</evidence>
<feature type="domain" description="Pyridoxamine 5'-phosphate oxidase N-terminal" evidence="2">
    <location>
        <begin position="12"/>
        <end position="138"/>
    </location>
</feature>
<evidence type="ECO:0000313" key="4">
    <source>
        <dbReference type="Proteomes" id="UP000242875"/>
    </source>
</evidence>
<organism evidence="3 4">
    <name type="scientific">Bifiguratus adelaidae</name>
    <dbReference type="NCBI Taxonomy" id="1938954"/>
    <lineage>
        <taxon>Eukaryota</taxon>
        <taxon>Fungi</taxon>
        <taxon>Fungi incertae sedis</taxon>
        <taxon>Mucoromycota</taxon>
        <taxon>Mucoromycotina</taxon>
        <taxon>Endogonomycetes</taxon>
        <taxon>Endogonales</taxon>
        <taxon>Endogonales incertae sedis</taxon>
        <taxon>Bifiguratus</taxon>
    </lineage>
</organism>